<dbReference type="AlphaFoldDB" id="A0AAD8Y1H6"/>
<dbReference type="SUPFAM" id="SSF51735">
    <property type="entry name" value="NAD(P)-binding Rossmann-fold domains"/>
    <property type="match status" value="1"/>
</dbReference>
<dbReference type="Proteomes" id="UP001224775">
    <property type="component" value="Unassembled WGS sequence"/>
</dbReference>
<dbReference type="InterPro" id="IPR036291">
    <property type="entry name" value="NAD(P)-bd_dom_sf"/>
</dbReference>
<dbReference type="GO" id="GO:0016651">
    <property type="term" value="F:oxidoreductase activity, acting on NAD(P)H"/>
    <property type="evidence" value="ECO:0007669"/>
    <property type="project" value="TreeGrafter"/>
</dbReference>
<sequence length="541" mass="58163">MTASEIPNEMKRLVVTSAGKGNSVADCTIEVETVPTPTPKSGEVLVKVTAAPINPSDYGSWYLSKADSYPIVMGLEGCGVVVATGGGLTTYRCPVGTKVGFVCGGGKQGSYSQYVTMNAITEIFPMPDDVPIEDCASFMVNPYTAVGILDTAQQAGSTKAIVHTAAASQVGQMLNKLAPMQDMVIINVVRREEQKQLLEELGAKHIVVTSGEEEVWKKELKDLVKELEATCAFDAVAGDMTGHLLDVMPIKGSVYLYGALAGKAGNINPSDLIYRKKQLQSFYLTSWIKSGGSYQMVKRMMSAGNLVNSGLGQGGWSSVSPLYQSSSSDDDNSSTVNIALIQSDSDNGQRFSTEGFENALQSHPFCKMTGVTLNLSTISVASEFSKEDVSSLQQSDIACFSNVKGVKSYLTMLDGHFNVAEDITDEERRKLPNKPDLVSDIIEGISGAVSEEDGSKFDVGIMAACPDTNTAKECLNSGRWMSNYIYYPKDMQQAVELKTEAIDSESDTAEEEGDIDLEVWAASIVQAAGDAYERKFWGGGW</sequence>
<feature type="domain" description="Enoyl reductase (ER)" evidence="3">
    <location>
        <begin position="22"/>
        <end position="307"/>
    </location>
</feature>
<evidence type="ECO:0000313" key="4">
    <source>
        <dbReference type="EMBL" id="KAK1737302.1"/>
    </source>
</evidence>
<organism evidence="4 5">
    <name type="scientific">Skeletonema marinoi</name>
    <dbReference type="NCBI Taxonomy" id="267567"/>
    <lineage>
        <taxon>Eukaryota</taxon>
        <taxon>Sar</taxon>
        <taxon>Stramenopiles</taxon>
        <taxon>Ochrophyta</taxon>
        <taxon>Bacillariophyta</taxon>
        <taxon>Coscinodiscophyceae</taxon>
        <taxon>Thalassiosirophycidae</taxon>
        <taxon>Thalassiosirales</taxon>
        <taxon>Skeletonemataceae</taxon>
        <taxon>Skeletonema</taxon>
        <taxon>Skeletonema marinoi-dohrnii complex</taxon>
    </lineage>
</organism>
<dbReference type="InterPro" id="IPR020843">
    <property type="entry name" value="ER"/>
</dbReference>
<keyword evidence="2" id="KW-0560">Oxidoreductase</keyword>
<dbReference type="Pfam" id="PF08240">
    <property type="entry name" value="ADH_N"/>
    <property type="match status" value="1"/>
</dbReference>
<dbReference type="Gene3D" id="3.40.50.720">
    <property type="entry name" value="NAD(P)-binding Rossmann-like Domain"/>
    <property type="match status" value="1"/>
</dbReference>
<dbReference type="Pfam" id="PF00107">
    <property type="entry name" value="ADH_zinc_N"/>
    <property type="match status" value="1"/>
</dbReference>
<dbReference type="SUPFAM" id="SSF50129">
    <property type="entry name" value="GroES-like"/>
    <property type="match status" value="1"/>
</dbReference>
<dbReference type="EMBL" id="JATAAI010000026">
    <property type="protein sequence ID" value="KAK1737302.1"/>
    <property type="molecule type" value="Genomic_DNA"/>
</dbReference>
<dbReference type="InterPro" id="IPR013154">
    <property type="entry name" value="ADH-like_N"/>
</dbReference>
<dbReference type="InterPro" id="IPR013149">
    <property type="entry name" value="ADH-like_C"/>
</dbReference>
<accession>A0AAD8Y1H6</accession>
<keyword evidence="1" id="KW-0521">NADP</keyword>
<protein>
    <submittedName>
        <fullName evidence="4">2-enoyl thioester reductase-like protein</fullName>
    </submittedName>
</protein>
<name>A0AAD8Y1H6_9STRA</name>
<evidence type="ECO:0000259" key="3">
    <source>
        <dbReference type="SMART" id="SM00829"/>
    </source>
</evidence>
<evidence type="ECO:0000313" key="5">
    <source>
        <dbReference type="Proteomes" id="UP001224775"/>
    </source>
</evidence>
<dbReference type="PANTHER" id="PTHR48106:SF18">
    <property type="entry name" value="QUINONE OXIDOREDUCTASE PIG3"/>
    <property type="match status" value="1"/>
</dbReference>
<keyword evidence="5" id="KW-1185">Reference proteome</keyword>
<dbReference type="GO" id="GO:0070402">
    <property type="term" value="F:NADPH binding"/>
    <property type="evidence" value="ECO:0007669"/>
    <property type="project" value="TreeGrafter"/>
</dbReference>
<dbReference type="InterPro" id="IPR011032">
    <property type="entry name" value="GroES-like_sf"/>
</dbReference>
<comment type="caution">
    <text evidence="4">The sequence shown here is derived from an EMBL/GenBank/DDBJ whole genome shotgun (WGS) entry which is preliminary data.</text>
</comment>
<dbReference type="PANTHER" id="PTHR48106">
    <property type="entry name" value="QUINONE OXIDOREDUCTASE PIG3-RELATED"/>
    <property type="match status" value="1"/>
</dbReference>
<dbReference type="Gene3D" id="3.90.180.10">
    <property type="entry name" value="Medium-chain alcohol dehydrogenases, catalytic domain"/>
    <property type="match status" value="1"/>
</dbReference>
<evidence type="ECO:0000256" key="1">
    <source>
        <dbReference type="ARBA" id="ARBA00022857"/>
    </source>
</evidence>
<dbReference type="SMART" id="SM00829">
    <property type="entry name" value="PKS_ER"/>
    <property type="match status" value="1"/>
</dbReference>
<gene>
    <name evidence="4" type="ORF">QTG54_012169</name>
</gene>
<evidence type="ECO:0000256" key="2">
    <source>
        <dbReference type="ARBA" id="ARBA00023002"/>
    </source>
</evidence>
<proteinExistence type="predicted"/>
<reference evidence="4" key="1">
    <citation type="submission" date="2023-06" db="EMBL/GenBank/DDBJ databases">
        <title>Survivors Of The Sea: Transcriptome response of Skeletonema marinoi to long-term dormancy.</title>
        <authorList>
            <person name="Pinder M.I.M."/>
            <person name="Kourtchenko O."/>
            <person name="Robertson E.K."/>
            <person name="Larsson T."/>
            <person name="Maumus F."/>
            <person name="Osuna-Cruz C.M."/>
            <person name="Vancaester E."/>
            <person name="Stenow R."/>
            <person name="Vandepoele K."/>
            <person name="Ploug H."/>
            <person name="Bruchert V."/>
            <person name="Godhe A."/>
            <person name="Topel M."/>
        </authorList>
    </citation>
    <scope>NUCLEOTIDE SEQUENCE</scope>
    <source>
        <strain evidence="4">R05AC</strain>
    </source>
</reference>